<gene>
    <name evidence="2" type="primary">LOC111089629</name>
</gene>
<dbReference type="RefSeq" id="XP_022258195.1">
    <property type="nucleotide sequence ID" value="XM_022402487.1"/>
</dbReference>
<keyword evidence="1" id="KW-1185">Reference proteome</keyword>
<accession>A0ABM1TQN9</accession>
<evidence type="ECO:0000313" key="1">
    <source>
        <dbReference type="Proteomes" id="UP000694941"/>
    </source>
</evidence>
<dbReference type="GeneID" id="111089629"/>
<reference evidence="2" key="1">
    <citation type="submission" date="2025-08" db="UniProtKB">
        <authorList>
            <consortium name="RefSeq"/>
        </authorList>
    </citation>
    <scope>IDENTIFICATION</scope>
    <source>
        <tissue evidence="2">Muscle</tissue>
    </source>
</reference>
<evidence type="ECO:0000313" key="2">
    <source>
        <dbReference type="RefSeq" id="XP_022258195.1"/>
    </source>
</evidence>
<protein>
    <submittedName>
        <fullName evidence="2">Partitioning defective 3 homolog</fullName>
    </submittedName>
</protein>
<dbReference type="PANTHER" id="PTHR16484:SF17">
    <property type="entry name" value="BAZOOKA, ISOFORM B"/>
    <property type="match status" value="1"/>
</dbReference>
<proteinExistence type="predicted"/>
<dbReference type="Proteomes" id="UP000694941">
    <property type="component" value="Unplaced"/>
</dbReference>
<sequence>MTGLSQTEAVGILRNIPQGGYVNLLVSRQELVPAVNQIRSQDMVSKKLYKPPYQAGDGFGIDRLKHREILTFCIPLNDTGLGICVKGKTSITANGPVDSGWPTPYQ</sequence>
<dbReference type="InterPro" id="IPR052213">
    <property type="entry name" value="PAR3"/>
</dbReference>
<name>A0ABM1TQN9_LIMPO</name>
<dbReference type="PANTHER" id="PTHR16484">
    <property type="entry name" value="PARTITIONING DEFECTIVE 3 RELATED"/>
    <property type="match status" value="1"/>
</dbReference>
<organism evidence="1 2">
    <name type="scientific">Limulus polyphemus</name>
    <name type="common">Atlantic horseshoe crab</name>
    <dbReference type="NCBI Taxonomy" id="6850"/>
    <lineage>
        <taxon>Eukaryota</taxon>
        <taxon>Metazoa</taxon>
        <taxon>Ecdysozoa</taxon>
        <taxon>Arthropoda</taxon>
        <taxon>Chelicerata</taxon>
        <taxon>Merostomata</taxon>
        <taxon>Xiphosura</taxon>
        <taxon>Limulidae</taxon>
        <taxon>Limulus</taxon>
    </lineage>
</organism>